<evidence type="ECO:0000313" key="2">
    <source>
        <dbReference type="Proteomes" id="UP000308133"/>
    </source>
</evidence>
<accession>A0A4U7AZS5</accession>
<name>A0A4U7AZS5_9PEZI</name>
<dbReference type="Proteomes" id="UP000308133">
    <property type="component" value="Unassembled WGS sequence"/>
</dbReference>
<reference evidence="1 2" key="1">
    <citation type="submission" date="2018-02" db="EMBL/GenBank/DDBJ databases">
        <title>Draft genome sequences of Elsinoe sp., causing black scab on jojoba.</title>
        <authorList>
            <person name="Stodart B."/>
            <person name="Jeffress S."/>
            <person name="Ash G."/>
            <person name="Arun Chinnappa K."/>
        </authorList>
    </citation>
    <scope>NUCLEOTIDE SEQUENCE [LARGE SCALE GENOMIC DNA]</scope>
    <source>
        <strain evidence="1 2">Hillstone_2</strain>
    </source>
</reference>
<organism evidence="1 2">
    <name type="scientific">Elsinoe australis</name>
    <dbReference type="NCBI Taxonomy" id="40998"/>
    <lineage>
        <taxon>Eukaryota</taxon>
        <taxon>Fungi</taxon>
        <taxon>Dikarya</taxon>
        <taxon>Ascomycota</taxon>
        <taxon>Pezizomycotina</taxon>
        <taxon>Dothideomycetes</taxon>
        <taxon>Dothideomycetidae</taxon>
        <taxon>Myriangiales</taxon>
        <taxon>Elsinoaceae</taxon>
        <taxon>Elsinoe</taxon>
    </lineage>
</organism>
<dbReference type="EMBL" id="PTQR01000075">
    <property type="protein sequence ID" value="TKX21956.1"/>
    <property type="molecule type" value="Genomic_DNA"/>
</dbReference>
<comment type="caution">
    <text evidence="1">The sequence shown here is derived from an EMBL/GenBank/DDBJ whole genome shotgun (WGS) entry which is preliminary data.</text>
</comment>
<protein>
    <submittedName>
        <fullName evidence="1">Uncharacterized protein</fullName>
    </submittedName>
</protein>
<evidence type="ECO:0000313" key="1">
    <source>
        <dbReference type="EMBL" id="TKX21956.1"/>
    </source>
</evidence>
<sequence>MSLKPPEAFATGATGASLTPEQFISDLQAASERALPGTYPSYTKVRVLAIHFSNSPAVFSMLEAQLLETLSEVYGFDAKSYEIDAKQANFNPLYDVLQDFRREGDKKGYLNIIIYSGHSRHDDKKNQLDLFGDIDGNNSPVGPMFNWYTALPLINPSNSRMLLIFDSCFSARASPHYDGPELLAAAGVENRASDEALTCFTTALINRLKRLNGCARSISEIHADLVKDLVQKKKDSYLVTTPVHLADLRYQHSAVLGRIGDPQPSEPNRAALSSEENSQLVLLRVHLKKLPAPSTTEWRKWITHDLPQSVKGIDIEIQSVHPTPDVVAVLTVPFLIWDNMDHRSEAYGFIGHVSGKNLLHETPGLTIRSANTDLGKKKEDQKPLTIR</sequence>
<gene>
    <name evidence="1" type="ORF">C1H76_5849</name>
</gene>
<dbReference type="AlphaFoldDB" id="A0A4U7AZS5"/>
<proteinExistence type="predicted"/>